<organism evidence="1 3">
    <name type="scientific">Acidithiobacillus thiooxidans</name>
    <name type="common">Thiobacillus thiooxidans</name>
    <dbReference type="NCBI Taxonomy" id="930"/>
    <lineage>
        <taxon>Bacteria</taxon>
        <taxon>Pseudomonadati</taxon>
        <taxon>Pseudomonadota</taxon>
        <taxon>Acidithiobacillia</taxon>
        <taxon>Acidithiobacillales</taxon>
        <taxon>Acidithiobacillaceae</taxon>
        <taxon>Acidithiobacillus</taxon>
    </lineage>
</organism>
<dbReference type="OrthoDB" id="5296443at2"/>
<sequence>MIQDAAIEDEGLQPVRADAVIIEGKTKRGKPCKVIDNTCQVPRQELQALLDDLIEQEHFGPSGLSMAGGNSIRIGAPQSAHVQLGNDIYRMILVDYEARIEVF</sequence>
<evidence type="ECO:0000313" key="4">
    <source>
        <dbReference type="Proteomes" id="UP000095008"/>
    </source>
</evidence>
<evidence type="ECO:0000313" key="1">
    <source>
        <dbReference type="EMBL" id="OCX68755.1"/>
    </source>
</evidence>
<dbReference type="Proteomes" id="UP000094893">
    <property type="component" value="Unassembled WGS sequence"/>
</dbReference>
<proteinExistence type="predicted"/>
<protein>
    <submittedName>
        <fullName evidence="1">Uncharacterized protein</fullName>
    </submittedName>
</protein>
<dbReference type="EMBL" id="LWSA01000282">
    <property type="protein sequence ID" value="OCX68755.1"/>
    <property type="molecule type" value="Genomic_DNA"/>
</dbReference>
<dbReference type="STRING" id="930.GCA_002079865_01308"/>
<dbReference type="RefSeq" id="WP_010636945.1">
    <property type="nucleotide sequence ID" value="NZ_JAAOMO010000174.1"/>
</dbReference>
<name>A0A1C2IGJ0_ACITH</name>
<reference evidence="1 3" key="1">
    <citation type="journal article" date="2016" name="Int. J. Mol. Sci.">
        <title>Comparative genomics of the extreme acidophile Acidithiobacillus thiooxidans reveals intraspecific divergence and niche adaptation.</title>
        <authorList>
            <person name="Zhang X."/>
            <person name="Feng X."/>
            <person name="Tao J."/>
            <person name="Ma L."/>
            <person name="Xiao Y."/>
            <person name="Liang Y."/>
            <person name="Liu X."/>
            <person name="Yin H."/>
        </authorList>
    </citation>
    <scope>NUCLEOTIDE SEQUENCE [LARGE SCALE GENOMIC DNA]</scope>
    <source>
        <strain evidence="1 3">A02</strain>
        <strain evidence="2">DXS-W</strain>
    </source>
</reference>
<gene>
    <name evidence="2" type="ORF">A6M23_05340</name>
    <name evidence="1" type="ORF">A6P07_17650</name>
</gene>
<dbReference type="AlphaFoldDB" id="A0A1C2IGJ0"/>
<evidence type="ECO:0000313" key="3">
    <source>
        <dbReference type="Proteomes" id="UP000094893"/>
    </source>
</evidence>
<evidence type="ECO:0000313" key="2">
    <source>
        <dbReference type="EMBL" id="OCX74597.1"/>
    </source>
</evidence>
<accession>A0A1C2IGJ0</accession>
<dbReference type="EMBL" id="LWRY01000035">
    <property type="protein sequence ID" value="OCX74597.1"/>
    <property type="molecule type" value="Genomic_DNA"/>
</dbReference>
<keyword evidence="4" id="KW-1185">Reference proteome</keyword>
<dbReference type="eggNOG" id="ENOG5034BFH">
    <property type="taxonomic scope" value="Bacteria"/>
</dbReference>
<comment type="caution">
    <text evidence="1">The sequence shown here is derived from an EMBL/GenBank/DDBJ whole genome shotgun (WGS) entry which is preliminary data.</text>
</comment>
<dbReference type="Proteomes" id="UP000095008">
    <property type="component" value="Unassembled WGS sequence"/>
</dbReference>